<proteinExistence type="predicted"/>
<dbReference type="PROSITE" id="PS51683">
    <property type="entry name" value="SAM_OMT_II"/>
    <property type="match status" value="1"/>
</dbReference>
<dbReference type="Gene3D" id="3.40.50.150">
    <property type="entry name" value="Vaccinia Virus protein VP39"/>
    <property type="match status" value="1"/>
</dbReference>
<dbReference type="SUPFAM" id="SSF53335">
    <property type="entry name" value="S-adenosyl-L-methionine-dependent methyltransferases"/>
    <property type="match status" value="1"/>
</dbReference>
<evidence type="ECO:0008006" key="9">
    <source>
        <dbReference type="Google" id="ProtNLM"/>
    </source>
</evidence>
<evidence type="ECO:0000313" key="7">
    <source>
        <dbReference type="EMBL" id="KAB5521835.1"/>
    </source>
</evidence>
<evidence type="ECO:0000256" key="3">
    <source>
        <dbReference type="ARBA" id="ARBA00022691"/>
    </source>
</evidence>
<dbReference type="Pfam" id="PF00891">
    <property type="entry name" value="Methyltransf_2"/>
    <property type="match status" value="1"/>
</dbReference>
<name>A0A5N5JWT2_9ROSI</name>
<dbReference type="InterPro" id="IPR001077">
    <property type="entry name" value="COMT_C"/>
</dbReference>
<dbReference type="PIRSF" id="PIRSF005739">
    <property type="entry name" value="O-mtase"/>
    <property type="match status" value="1"/>
</dbReference>
<accession>A0A5N5JWT2</accession>
<dbReference type="FunFam" id="1.10.10.10:FF:000357">
    <property type="entry name" value="Caffeic acid 3-O-methyltransferase"/>
    <property type="match status" value="1"/>
</dbReference>
<evidence type="ECO:0000256" key="1">
    <source>
        <dbReference type="ARBA" id="ARBA00022603"/>
    </source>
</evidence>
<evidence type="ECO:0000259" key="6">
    <source>
        <dbReference type="Pfam" id="PF08100"/>
    </source>
</evidence>
<gene>
    <name evidence="7" type="ORF">DKX38_026154</name>
</gene>
<sequence>MATSSDEEDYHLQYALQLASASTLPMVFKAVIELGVLELIEKAGPGAMLSASQIASQLPTQNNPDAPIVLDRILCLLASHSILTCSPATENQDSDQVQRLYGLAPVAKYFIKKEDGGSLSPYFRVIHDKVIMDLWYHLKDVVLQGGALFQKAYGMSAMEYVKKDPRFGEVFGGFVRGFNPLFMKRILDIYDGFEGLTSLVDVGGGDGSVLNMIVSKYPAIKGINFDLASAIENSPSYPGIEHVAGDAFLTIPEGEAIFMKWVSHFFSDDNFLKVLKNCYGALPDNGKLIVVEMVIPEIPGTSAADRSLLQNYLFVTSMNPKRNERIEKDFERLAKVAGFSHFRVACSACTFSVVEFVKNKATAGAVATAAN</sequence>
<dbReference type="GO" id="GO:0008171">
    <property type="term" value="F:O-methyltransferase activity"/>
    <property type="evidence" value="ECO:0007669"/>
    <property type="project" value="InterPro"/>
</dbReference>
<organism evidence="7 8">
    <name type="scientific">Salix brachista</name>
    <dbReference type="NCBI Taxonomy" id="2182728"/>
    <lineage>
        <taxon>Eukaryota</taxon>
        <taxon>Viridiplantae</taxon>
        <taxon>Streptophyta</taxon>
        <taxon>Embryophyta</taxon>
        <taxon>Tracheophyta</taxon>
        <taxon>Spermatophyta</taxon>
        <taxon>Magnoliopsida</taxon>
        <taxon>eudicotyledons</taxon>
        <taxon>Gunneridae</taxon>
        <taxon>Pentapetalae</taxon>
        <taxon>rosids</taxon>
        <taxon>fabids</taxon>
        <taxon>Malpighiales</taxon>
        <taxon>Salicaceae</taxon>
        <taxon>Saliceae</taxon>
        <taxon>Salix</taxon>
    </lineage>
</organism>
<keyword evidence="3" id="KW-0949">S-adenosyl-L-methionine</keyword>
<dbReference type="GO" id="GO:0032259">
    <property type="term" value="P:methylation"/>
    <property type="evidence" value="ECO:0007669"/>
    <property type="project" value="UniProtKB-KW"/>
</dbReference>
<dbReference type="InterPro" id="IPR016461">
    <property type="entry name" value="COMT-like"/>
</dbReference>
<dbReference type="AlphaFoldDB" id="A0A5N5JWT2"/>
<dbReference type="EMBL" id="VDCV01000016">
    <property type="protein sequence ID" value="KAB5521835.1"/>
    <property type="molecule type" value="Genomic_DNA"/>
</dbReference>
<keyword evidence="1" id="KW-0489">Methyltransferase</keyword>
<dbReference type="InterPro" id="IPR012967">
    <property type="entry name" value="COMT_dimerisation"/>
</dbReference>
<dbReference type="InterPro" id="IPR036388">
    <property type="entry name" value="WH-like_DNA-bd_sf"/>
</dbReference>
<dbReference type="InterPro" id="IPR029063">
    <property type="entry name" value="SAM-dependent_MTases_sf"/>
</dbReference>
<evidence type="ECO:0000256" key="2">
    <source>
        <dbReference type="ARBA" id="ARBA00022679"/>
    </source>
</evidence>
<evidence type="ECO:0000256" key="4">
    <source>
        <dbReference type="PIRSR" id="PIRSR005739-1"/>
    </source>
</evidence>
<evidence type="ECO:0000259" key="5">
    <source>
        <dbReference type="Pfam" id="PF00891"/>
    </source>
</evidence>
<comment type="caution">
    <text evidence="7">The sequence shown here is derived from an EMBL/GenBank/DDBJ whole genome shotgun (WGS) entry which is preliminary data.</text>
</comment>
<evidence type="ECO:0000313" key="8">
    <source>
        <dbReference type="Proteomes" id="UP000326939"/>
    </source>
</evidence>
<dbReference type="Pfam" id="PF08100">
    <property type="entry name" value="Dimerisation"/>
    <property type="match status" value="1"/>
</dbReference>
<dbReference type="InterPro" id="IPR036390">
    <property type="entry name" value="WH_DNA-bd_sf"/>
</dbReference>
<dbReference type="PANTHER" id="PTHR11746">
    <property type="entry name" value="O-METHYLTRANSFERASE"/>
    <property type="match status" value="1"/>
</dbReference>
<keyword evidence="8" id="KW-1185">Reference proteome</keyword>
<dbReference type="Gene3D" id="1.10.10.10">
    <property type="entry name" value="Winged helix-like DNA-binding domain superfamily/Winged helix DNA-binding domain"/>
    <property type="match status" value="1"/>
</dbReference>
<dbReference type="SUPFAM" id="SSF46785">
    <property type="entry name" value="Winged helix' DNA-binding domain"/>
    <property type="match status" value="1"/>
</dbReference>
<dbReference type="Proteomes" id="UP000326939">
    <property type="component" value="Chromosome 16"/>
</dbReference>
<feature type="domain" description="O-methyltransferase C-terminal" evidence="5">
    <location>
        <begin position="135"/>
        <end position="340"/>
    </location>
</feature>
<dbReference type="GO" id="GO:0046983">
    <property type="term" value="F:protein dimerization activity"/>
    <property type="evidence" value="ECO:0007669"/>
    <property type="project" value="InterPro"/>
</dbReference>
<feature type="active site" description="Proton acceptor" evidence="4">
    <location>
        <position position="264"/>
    </location>
</feature>
<feature type="domain" description="O-methyltransferase dimerisation" evidence="6">
    <location>
        <begin position="16"/>
        <end position="112"/>
    </location>
</feature>
<keyword evidence="2" id="KW-0808">Transferase</keyword>
<protein>
    <recommendedName>
        <fullName evidence="9">O-methyltransferase domain-containing protein</fullName>
    </recommendedName>
</protein>
<reference evidence="8" key="1">
    <citation type="journal article" date="2019" name="Gigascience">
        <title>De novo genome assembly of the endangered Acer yangbiense, a plant species with extremely small populations endemic to Yunnan Province, China.</title>
        <authorList>
            <person name="Yang J."/>
            <person name="Wariss H.M."/>
            <person name="Tao L."/>
            <person name="Zhang R."/>
            <person name="Yun Q."/>
            <person name="Hollingsworth P."/>
            <person name="Dao Z."/>
            <person name="Luo G."/>
            <person name="Guo H."/>
            <person name="Ma Y."/>
            <person name="Sun W."/>
        </authorList>
    </citation>
    <scope>NUCLEOTIDE SEQUENCE [LARGE SCALE GENOMIC DNA]</scope>
    <source>
        <strain evidence="8">cv. br00</strain>
    </source>
</reference>